<dbReference type="Proteomes" id="UP000494106">
    <property type="component" value="Unassembled WGS sequence"/>
</dbReference>
<protein>
    <submittedName>
        <fullName evidence="2">Uncharacterized protein</fullName>
    </submittedName>
</protein>
<gene>
    <name evidence="2" type="ORF">APLA_LOCUS8766</name>
</gene>
<accession>A0A8S1A7R7</accession>
<evidence type="ECO:0000256" key="1">
    <source>
        <dbReference type="SAM" id="MobiDB-lite"/>
    </source>
</evidence>
<evidence type="ECO:0000313" key="3">
    <source>
        <dbReference type="Proteomes" id="UP000494106"/>
    </source>
</evidence>
<keyword evidence="3" id="KW-1185">Reference proteome</keyword>
<sequence>MSKSNPETAFGELSKKVAALTLKISNQSTLIEAQNKKIEDQQLTIDKNSTIINNLVKVVGELVSKIDKLVTSKGGSEMEVPIEIQADQSGRETTSASDPGISLNNPQRTVRTRRMAAAERTKLKDASSLSNNTVEKKLSSQLLLVEKKQVDTDDDWKIQCQMYTMPYPRPCQCGLPAMPANPPCASPVPVYAAPYEIAAPLPRMALPPASPKMAIAAAPFEVPLPKMAIPAAYELSVPVQPALPNMAVMPAPYELALPLPLLNPSCGCLETALEKPIPEFALPGFPLHNPFLPAASPVSAMAPFNPLLPPATPCSRCQYLKKIPIPPPCI</sequence>
<feature type="compositionally biased region" description="Polar residues" evidence="1">
    <location>
        <begin position="86"/>
        <end position="109"/>
    </location>
</feature>
<comment type="caution">
    <text evidence="2">The sequence shown here is derived from an EMBL/GenBank/DDBJ whole genome shotgun (WGS) entry which is preliminary data.</text>
</comment>
<reference evidence="2 3" key="1">
    <citation type="submission" date="2020-04" db="EMBL/GenBank/DDBJ databases">
        <authorList>
            <person name="Wallbank WR R."/>
            <person name="Pardo Diaz C."/>
            <person name="Kozak K."/>
            <person name="Martin S."/>
            <person name="Jiggins C."/>
            <person name="Moest M."/>
            <person name="Warren A I."/>
            <person name="Byers J.R.P. K."/>
            <person name="Montejo-Kovacevich G."/>
            <person name="Yen C E."/>
        </authorList>
    </citation>
    <scope>NUCLEOTIDE SEQUENCE [LARGE SCALE GENOMIC DNA]</scope>
</reference>
<proteinExistence type="predicted"/>
<evidence type="ECO:0000313" key="2">
    <source>
        <dbReference type="EMBL" id="CAB3241628.1"/>
    </source>
</evidence>
<dbReference type="OrthoDB" id="7465066at2759"/>
<dbReference type="EMBL" id="CADEBC010000511">
    <property type="protein sequence ID" value="CAB3241628.1"/>
    <property type="molecule type" value="Genomic_DNA"/>
</dbReference>
<dbReference type="AlphaFoldDB" id="A0A8S1A7R7"/>
<feature type="region of interest" description="Disordered" evidence="1">
    <location>
        <begin position="86"/>
        <end position="110"/>
    </location>
</feature>
<organism evidence="2 3">
    <name type="scientific">Arctia plantaginis</name>
    <name type="common">Wood tiger moth</name>
    <name type="synonym">Phalaena plantaginis</name>
    <dbReference type="NCBI Taxonomy" id="874455"/>
    <lineage>
        <taxon>Eukaryota</taxon>
        <taxon>Metazoa</taxon>
        <taxon>Ecdysozoa</taxon>
        <taxon>Arthropoda</taxon>
        <taxon>Hexapoda</taxon>
        <taxon>Insecta</taxon>
        <taxon>Pterygota</taxon>
        <taxon>Neoptera</taxon>
        <taxon>Endopterygota</taxon>
        <taxon>Lepidoptera</taxon>
        <taxon>Glossata</taxon>
        <taxon>Ditrysia</taxon>
        <taxon>Noctuoidea</taxon>
        <taxon>Erebidae</taxon>
        <taxon>Arctiinae</taxon>
        <taxon>Arctia</taxon>
    </lineage>
</organism>
<name>A0A8S1A7R7_ARCPL</name>